<organism evidence="4 5">
    <name type="scientific">Nocardiopsis dassonvillei (strain ATCC 23218 / DSM 43111 / CIP 107115 / JCM 7437 / KCTC 9190 / NBRC 14626 / NCTC 10488 / NRRL B-5397 / IMRU 509)</name>
    <name type="common">Actinomadura dassonvillei</name>
    <dbReference type="NCBI Taxonomy" id="446468"/>
    <lineage>
        <taxon>Bacteria</taxon>
        <taxon>Bacillati</taxon>
        <taxon>Actinomycetota</taxon>
        <taxon>Actinomycetes</taxon>
        <taxon>Streptosporangiales</taxon>
        <taxon>Nocardiopsidaceae</taxon>
        <taxon>Nocardiopsis</taxon>
    </lineage>
</organism>
<evidence type="ECO:0000256" key="1">
    <source>
        <dbReference type="ARBA" id="ARBA00022729"/>
    </source>
</evidence>
<evidence type="ECO:0000313" key="4">
    <source>
        <dbReference type="EMBL" id="ADH70608.1"/>
    </source>
</evidence>
<keyword evidence="1" id="KW-0732">Signal</keyword>
<gene>
    <name evidence="4" type="ordered locus">Ndas_5228</name>
</gene>
<dbReference type="Proteomes" id="UP000002219">
    <property type="component" value="Chromosome 2"/>
</dbReference>
<dbReference type="EMBL" id="CP002041">
    <property type="protein sequence ID" value="ADH70608.1"/>
    <property type="molecule type" value="Genomic_DNA"/>
</dbReference>
<feature type="region of interest" description="Disordered" evidence="2">
    <location>
        <begin position="1"/>
        <end position="103"/>
    </location>
</feature>
<geneLocation type="plasmid" evidence="5">
    <name>pNDAS01</name>
</geneLocation>
<proteinExistence type="predicted"/>
<reference evidence="4 5" key="1">
    <citation type="journal article" date="2010" name="Stand. Genomic Sci.">
        <title>Complete genome sequence of Nocardiopsis dassonvillei type strain (IMRU 509).</title>
        <authorList>
            <person name="Sun H."/>
            <person name="Lapidus A."/>
            <person name="Nolan M."/>
            <person name="Lucas S."/>
            <person name="Del Rio T.G."/>
            <person name="Tice H."/>
            <person name="Cheng J.F."/>
            <person name="Tapia R."/>
            <person name="Han C."/>
            <person name="Goodwin L."/>
            <person name="Pitluck S."/>
            <person name="Pagani I."/>
            <person name="Ivanova N."/>
            <person name="Mavromatis K."/>
            <person name="Mikhailova N."/>
            <person name="Pati A."/>
            <person name="Chen A."/>
            <person name="Palaniappan K."/>
            <person name="Land M."/>
            <person name="Hauser L."/>
            <person name="Chang Y.J."/>
            <person name="Jeffries C.D."/>
            <person name="Djao O.D."/>
            <person name="Rohde M."/>
            <person name="Sikorski J."/>
            <person name="Goker M."/>
            <person name="Woyke T."/>
            <person name="Bristow J."/>
            <person name="Eisen J.A."/>
            <person name="Markowitz V."/>
            <person name="Hugenholtz P."/>
            <person name="Kyrpides N.C."/>
            <person name="Klenk H.P."/>
        </authorList>
    </citation>
    <scope>NUCLEOTIDE SEQUENCE [LARGE SCALE GENOMIC DNA]</scope>
    <source>
        <strain evidence="5">ATCC 23218 / DSM 43111 / CIP 107115 / JCM 7437 / KCTC 9190 / NBRC 14626 / NCTC 10488 / NRRL B-5397 / IMRU 509</strain>
        <plasmid evidence="5">Chromosome 2</plasmid>
    </source>
</reference>
<evidence type="ECO:0000256" key="2">
    <source>
        <dbReference type="SAM" id="MobiDB-lite"/>
    </source>
</evidence>
<dbReference type="InterPro" id="IPR011098">
    <property type="entry name" value="G5_dom"/>
</dbReference>
<evidence type="ECO:0000313" key="5">
    <source>
        <dbReference type="Proteomes" id="UP000002219"/>
    </source>
</evidence>
<protein>
    <recommendedName>
        <fullName evidence="3">G5 domain-containing protein</fullName>
    </recommendedName>
</protein>
<name>D7B8V0_NOCDD</name>
<sequence>MVEPADGLGEDTTATVLRDGREAGHTLREEVVTEPVEGLVRVGTGADGDDAPPSGAAGLDWQAPARCESGGDPGAGRRPEDRTDHRPEPPQTGRRAGAGKMWG</sequence>
<keyword evidence="5" id="KW-1185">Reference proteome</keyword>
<dbReference type="Pfam" id="PF07501">
    <property type="entry name" value="G5"/>
    <property type="match status" value="1"/>
</dbReference>
<evidence type="ECO:0000259" key="3">
    <source>
        <dbReference type="PROSITE" id="PS51109"/>
    </source>
</evidence>
<feature type="compositionally biased region" description="Low complexity" evidence="2">
    <location>
        <begin position="51"/>
        <end position="60"/>
    </location>
</feature>
<feature type="compositionally biased region" description="Basic and acidic residues" evidence="2">
    <location>
        <begin position="18"/>
        <end position="31"/>
    </location>
</feature>
<dbReference type="PROSITE" id="PS51109">
    <property type="entry name" value="G5"/>
    <property type="match status" value="1"/>
</dbReference>
<dbReference type="eggNOG" id="COG3583">
    <property type="taxonomic scope" value="Bacteria"/>
</dbReference>
<dbReference type="KEGG" id="nda:Ndas_5228"/>
<dbReference type="HOGENOM" id="CLU_2260822_0_0_11"/>
<dbReference type="STRING" id="446468.Ndas_5228"/>
<dbReference type="AlphaFoldDB" id="D7B8V0"/>
<feature type="compositionally biased region" description="Basic and acidic residues" evidence="2">
    <location>
        <begin position="75"/>
        <end position="88"/>
    </location>
</feature>
<accession>D7B8V0</accession>
<feature type="domain" description="G5" evidence="3">
    <location>
        <begin position="1"/>
        <end position="46"/>
    </location>
</feature>